<gene>
    <name evidence="2" type="ORF">G7043_41705</name>
</gene>
<comment type="caution">
    <text evidence="2">The sequence shown here is derived from an EMBL/GenBank/DDBJ whole genome shotgun (WGS) entry which is preliminary data.</text>
</comment>
<reference evidence="2 3" key="1">
    <citation type="submission" date="2020-03" db="EMBL/GenBank/DDBJ databases">
        <title>Isolation and identification of active actinomycetes.</title>
        <authorList>
            <person name="Sun X."/>
        </authorList>
    </citation>
    <scope>NUCLEOTIDE SEQUENCE [LARGE SCALE GENOMIC DNA]</scope>
    <source>
        <strain evidence="2 3">NEAU-D13</strain>
    </source>
</reference>
<sequence>MAAELRWKRSSYSGDSGTSCVECAADGRVVRIRDSKDRGGRELRVPVVAWSAFVAFARA</sequence>
<dbReference type="AlphaFoldDB" id="A0A7C9RXM5"/>
<dbReference type="EMBL" id="JAAMPJ010000016">
    <property type="protein sequence ID" value="NGY65428.1"/>
    <property type="molecule type" value="Genomic_DNA"/>
</dbReference>
<evidence type="ECO:0000313" key="2">
    <source>
        <dbReference type="EMBL" id="NGY65428.1"/>
    </source>
</evidence>
<organism evidence="2 3">
    <name type="scientific">Lentzea alba</name>
    <dbReference type="NCBI Taxonomy" id="2714351"/>
    <lineage>
        <taxon>Bacteria</taxon>
        <taxon>Bacillati</taxon>
        <taxon>Actinomycetota</taxon>
        <taxon>Actinomycetes</taxon>
        <taxon>Pseudonocardiales</taxon>
        <taxon>Pseudonocardiaceae</taxon>
        <taxon>Lentzea</taxon>
    </lineage>
</organism>
<keyword evidence="3" id="KW-1185">Reference proteome</keyword>
<protein>
    <submittedName>
        <fullName evidence="2">DUF397 domain-containing protein</fullName>
    </submittedName>
</protein>
<accession>A0A7C9RXM5</accession>
<evidence type="ECO:0000313" key="3">
    <source>
        <dbReference type="Proteomes" id="UP000481360"/>
    </source>
</evidence>
<dbReference type="Pfam" id="PF04149">
    <property type="entry name" value="DUF397"/>
    <property type="match status" value="1"/>
</dbReference>
<dbReference type="Proteomes" id="UP000481360">
    <property type="component" value="Unassembled WGS sequence"/>
</dbReference>
<name>A0A7C9RXM5_9PSEU</name>
<proteinExistence type="predicted"/>
<evidence type="ECO:0000259" key="1">
    <source>
        <dbReference type="Pfam" id="PF04149"/>
    </source>
</evidence>
<dbReference type="InterPro" id="IPR007278">
    <property type="entry name" value="DUF397"/>
</dbReference>
<dbReference type="RefSeq" id="WP_166054256.1">
    <property type="nucleotide sequence ID" value="NZ_JAAMPJ010000016.1"/>
</dbReference>
<feature type="domain" description="DUF397" evidence="1">
    <location>
        <begin position="5"/>
        <end position="58"/>
    </location>
</feature>